<proteinExistence type="predicted"/>
<dbReference type="Pfam" id="PF21948">
    <property type="entry name" value="LplA-B_cat"/>
    <property type="match status" value="1"/>
</dbReference>
<dbReference type="GO" id="GO:0140096">
    <property type="term" value="F:catalytic activity, acting on a protein"/>
    <property type="evidence" value="ECO:0007669"/>
    <property type="project" value="UniProtKB-ARBA"/>
</dbReference>
<evidence type="ECO:0000259" key="1">
    <source>
        <dbReference type="PROSITE" id="PS51733"/>
    </source>
</evidence>
<dbReference type="Proteomes" id="UP000005388">
    <property type="component" value="Unassembled WGS sequence"/>
</dbReference>
<dbReference type="PANTHER" id="PTHR43679:SF2">
    <property type="entry name" value="OCTANOYL-[GCVH]:PROTEIN N-OCTANOYLTRANSFERASE"/>
    <property type="match status" value="1"/>
</dbReference>
<keyword evidence="2" id="KW-0436">Ligase</keyword>
<dbReference type="EMBL" id="AEUZ02000001">
    <property type="protein sequence ID" value="EHJ57332.1"/>
    <property type="molecule type" value="Genomic_DNA"/>
</dbReference>
<evidence type="ECO:0000313" key="3">
    <source>
        <dbReference type="Proteomes" id="UP000005388"/>
    </source>
</evidence>
<dbReference type="eggNOG" id="COG0095">
    <property type="taxonomic scope" value="Bacteria"/>
</dbReference>
<organism evidence="2 3">
    <name type="scientific">Streptococcus urinalis 2285-97</name>
    <dbReference type="NCBI Taxonomy" id="764291"/>
    <lineage>
        <taxon>Bacteria</taxon>
        <taxon>Bacillati</taxon>
        <taxon>Bacillota</taxon>
        <taxon>Bacilli</taxon>
        <taxon>Lactobacillales</taxon>
        <taxon>Streptococcaceae</taxon>
        <taxon>Streptococcus</taxon>
    </lineage>
</organism>
<name>G5KG84_9STRE</name>
<protein>
    <submittedName>
        <fullName evidence="2">Biotin/lipoate A/B protein ligase family protein</fullName>
        <ecNumber evidence="2">6.3.-.-</ecNumber>
    </submittedName>
</protein>
<dbReference type="InterPro" id="IPR045864">
    <property type="entry name" value="aa-tRNA-synth_II/BPL/LPL"/>
</dbReference>
<feature type="domain" description="BPL/LPL catalytic" evidence="1">
    <location>
        <begin position="40"/>
        <end position="228"/>
    </location>
</feature>
<accession>G5KG84</accession>
<dbReference type="GO" id="GO:0009249">
    <property type="term" value="P:protein lipoylation"/>
    <property type="evidence" value="ECO:0007669"/>
    <property type="project" value="UniProtKB-ARBA"/>
</dbReference>
<dbReference type="EC" id="6.3.-.-" evidence="2"/>
<reference evidence="2 3" key="1">
    <citation type="journal article" date="2014" name="Int. J. Syst. Evol. Microbiol.">
        <title>Phylogenomics and the dynamic genome evolution of the genus Streptococcus.</title>
        <authorList>
            <consortium name="The Broad Institute Genome Sequencing Platform"/>
            <person name="Richards V.P."/>
            <person name="Palmer S.R."/>
            <person name="Pavinski Bitar P.D."/>
            <person name="Qin X."/>
            <person name="Weinstock G.M."/>
            <person name="Highlander S.K."/>
            <person name="Town C.D."/>
            <person name="Burne R.A."/>
            <person name="Stanhope M.J."/>
        </authorList>
    </citation>
    <scope>NUCLEOTIDE SEQUENCE [LARGE SCALE GENOMIC DNA]</scope>
    <source>
        <strain evidence="2 3">2285-97</strain>
    </source>
</reference>
<keyword evidence="3" id="KW-1185">Reference proteome</keyword>
<dbReference type="GO" id="GO:0016874">
    <property type="term" value="F:ligase activity"/>
    <property type="evidence" value="ECO:0007669"/>
    <property type="project" value="UniProtKB-KW"/>
</dbReference>
<dbReference type="SUPFAM" id="SSF55681">
    <property type="entry name" value="Class II aaRS and biotin synthetases"/>
    <property type="match status" value="1"/>
</dbReference>
<dbReference type="Gene3D" id="3.30.930.10">
    <property type="entry name" value="Bira Bifunctional Protein, Domain 2"/>
    <property type="match status" value="1"/>
</dbReference>
<dbReference type="PROSITE" id="PS51733">
    <property type="entry name" value="BPL_LPL_CATALYTIC"/>
    <property type="match status" value="1"/>
</dbReference>
<sequence>MIDWQDFRGIPLHHFIDSVSAEQESLRPFLWTEIFLKEINRNPNQIILHIWPMDNRVILGMLDRQLPHFQKAKSVIESYRYQPVVRNIGGLAVVSDDGILNFSFIIPDHFDDKISITNAYLLMVDFIRAVFSDFYQFIDYYEVTESYCPGNYDLSINGKKFAGIAQRRIKKGIVVSIYLSICGDQFERGEMIKNFYQVGLGDTQTKVHYPEVDPNCMSNLDELLDHHFSVDDVIERIFLTLRQFNIEEEAWLPSQEMMSDYQKLLSKSNP</sequence>
<dbReference type="STRING" id="764291.STRUR_1245"/>
<dbReference type="CDD" id="cd16443">
    <property type="entry name" value="LplA"/>
    <property type="match status" value="1"/>
</dbReference>
<gene>
    <name evidence="2" type="ORF">STRUR_1245</name>
</gene>
<dbReference type="InterPro" id="IPR004143">
    <property type="entry name" value="BPL_LPL_catalytic"/>
</dbReference>
<dbReference type="InterPro" id="IPR050664">
    <property type="entry name" value="Octanoyltrans_LipM/LipL"/>
</dbReference>
<dbReference type="GO" id="GO:0016740">
    <property type="term" value="F:transferase activity"/>
    <property type="evidence" value="ECO:0007669"/>
    <property type="project" value="UniProtKB-ARBA"/>
</dbReference>
<dbReference type="PANTHER" id="PTHR43679">
    <property type="entry name" value="OCTANOYLTRANSFERASE LIPM-RELATED"/>
    <property type="match status" value="1"/>
</dbReference>
<evidence type="ECO:0000313" key="2">
    <source>
        <dbReference type="EMBL" id="EHJ57332.1"/>
    </source>
</evidence>
<comment type="caution">
    <text evidence="2">The sequence shown here is derived from an EMBL/GenBank/DDBJ whole genome shotgun (WGS) entry which is preliminary data.</text>
</comment>
<dbReference type="AlphaFoldDB" id="G5KG84"/>